<dbReference type="EMBL" id="BPLR01017698">
    <property type="protein sequence ID" value="GIY93736.1"/>
    <property type="molecule type" value="Genomic_DNA"/>
</dbReference>
<keyword evidence="2" id="KW-1185">Reference proteome</keyword>
<dbReference type="Proteomes" id="UP001054945">
    <property type="component" value="Unassembled WGS sequence"/>
</dbReference>
<protein>
    <submittedName>
        <fullName evidence="1">Uncharacterized protein</fullName>
    </submittedName>
</protein>
<organism evidence="1 2">
    <name type="scientific">Caerostris extrusa</name>
    <name type="common">Bark spider</name>
    <name type="synonym">Caerostris bankana</name>
    <dbReference type="NCBI Taxonomy" id="172846"/>
    <lineage>
        <taxon>Eukaryota</taxon>
        <taxon>Metazoa</taxon>
        <taxon>Ecdysozoa</taxon>
        <taxon>Arthropoda</taxon>
        <taxon>Chelicerata</taxon>
        <taxon>Arachnida</taxon>
        <taxon>Araneae</taxon>
        <taxon>Araneomorphae</taxon>
        <taxon>Entelegynae</taxon>
        <taxon>Araneoidea</taxon>
        <taxon>Araneidae</taxon>
        <taxon>Caerostris</taxon>
    </lineage>
</organism>
<name>A0AAV4XID7_CAEEX</name>
<comment type="caution">
    <text evidence="1">The sequence shown here is derived from an EMBL/GenBank/DDBJ whole genome shotgun (WGS) entry which is preliminary data.</text>
</comment>
<gene>
    <name evidence="1" type="ORF">CEXT_562661</name>
</gene>
<dbReference type="AlphaFoldDB" id="A0AAV4XID7"/>
<reference evidence="1 2" key="1">
    <citation type="submission" date="2021-06" db="EMBL/GenBank/DDBJ databases">
        <title>Caerostris extrusa draft genome.</title>
        <authorList>
            <person name="Kono N."/>
            <person name="Arakawa K."/>
        </authorList>
    </citation>
    <scope>NUCLEOTIDE SEQUENCE [LARGE SCALE GENOMIC DNA]</scope>
</reference>
<accession>A0AAV4XID7</accession>
<evidence type="ECO:0000313" key="1">
    <source>
        <dbReference type="EMBL" id="GIY93736.1"/>
    </source>
</evidence>
<evidence type="ECO:0000313" key="2">
    <source>
        <dbReference type="Proteomes" id="UP001054945"/>
    </source>
</evidence>
<sequence length="85" mass="9464">MQPTMIKIDATSSSSVGRSIFILGWWKPCNNLSMKILTVIQIDAISFILGWWKPCNNLSMKILTVIQIDAISLSWVGGSHVITFP</sequence>
<proteinExistence type="predicted"/>